<comment type="caution">
    <text evidence="3">The sequence shown here is derived from an EMBL/GenBank/DDBJ whole genome shotgun (WGS) entry which is preliminary data.</text>
</comment>
<proteinExistence type="predicted"/>
<evidence type="ECO:0008006" key="5">
    <source>
        <dbReference type="Google" id="ProtNLM"/>
    </source>
</evidence>
<accession>A0A7Z0EM58</accession>
<sequence length="258" mass="27095">MASSTGQPGAVSRETYWKRRAFVLVGMMLVFAVIAFACRPSSGDDGDPSRSEAGAEPSEAASPSVPPEEPSASESEAPEEDEDAGADEDAEGSGDGEGDEEEGGSGSGGGSGGGSGEVAAPERPEDPCRPQDVVVTFDFASSDKETYGAGEEPGFRITVVNTAEQTCTVDVGPEALELRIHSGDDRIFSTADCVEGSSAEQRQLSRGVPHEYTITWERVRSFTDCRDDSRAAAVGWYRANLHGDYAGDPDQLAFQLKA</sequence>
<feature type="compositionally biased region" description="Basic and acidic residues" evidence="1">
    <location>
        <begin position="120"/>
        <end position="129"/>
    </location>
</feature>
<feature type="compositionally biased region" description="Low complexity" evidence="1">
    <location>
        <begin position="51"/>
        <end position="63"/>
    </location>
</feature>
<keyword evidence="4" id="KW-1185">Reference proteome</keyword>
<dbReference type="EMBL" id="JACCFS010000001">
    <property type="protein sequence ID" value="NYJ34571.1"/>
    <property type="molecule type" value="Genomic_DNA"/>
</dbReference>
<evidence type="ECO:0000256" key="2">
    <source>
        <dbReference type="SAM" id="Phobius"/>
    </source>
</evidence>
<protein>
    <recommendedName>
        <fullName evidence="5">DUF4232 domain-containing protein</fullName>
    </recommendedName>
</protein>
<gene>
    <name evidence="3" type="ORF">HNR10_002452</name>
</gene>
<feature type="transmembrane region" description="Helical" evidence="2">
    <location>
        <begin position="21"/>
        <end position="37"/>
    </location>
</feature>
<keyword evidence="2" id="KW-1133">Transmembrane helix</keyword>
<dbReference type="Proteomes" id="UP000572051">
    <property type="component" value="Unassembled WGS sequence"/>
</dbReference>
<keyword evidence="2" id="KW-0812">Transmembrane</keyword>
<evidence type="ECO:0000313" key="4">
    <source>
        <dbReference type="Proteomes" id="UP000572051"/>
    </source>
</evidence>
<evidence type="ECO:0000313" key="3">
    <source>
        <dbReference type="EMBL" id="NYJ34571.1"/>
    </source>
</evidence>
<evidence type="ECO:0000256" key="1">
    <source>
        <dbReference type="SAM" id="MobiDB-lite"/>
    </source>
</evidence>
<dbReference type="AlphaFoldDB" id="A0A7Z0EM58"/>
<feature type="compositionally biased region" description="Acidic residues" evidence="1">
    <location>
        <begin position="76"/>
        <end position="103"/>
    </location>
</feature>
<keyword evidence="2" id="KW-0472">Membrane</keyword>
<reference evidence="3 4" key="1">
    <citation type="submission" date="2020-07" db="EMBL/GenBank/DDBJ databases">
        <title>Sequencing the genomes of 1000 actinobacteria strains.</title>
        <authorList>
            <person name="Klenk H.-P."/>
        </authorList>
    </citation>
    <scope>NUCLEOTIDE SEQUENCE [LARGE SCALE GENOMIC DNA]</scope>
    <source>
        <strain evidence="3 4">DSM 44442</strain>
    </source>
</reference>
<feature type="compositionally biased region" description="Gly residues" evidence="1">
    <location>
        <begin position="104"/>
        <end position="116"/>
    </location>
</feature>
<feature type="region of interest" description="Disordered" evidence="1">
    <location>
        <begin position="40"/>
        <end position="130"/>
    </location>
</feature>
<organism evidence="3 4">
    <name type="scientific">Nocardiopsis aegyptia</name>
    <dbReference type="NCBI Taxonomy" id="220378"/>
    <lineage>
        <taxon>Bacteria</taxon>
        <taxon>Bacillati</taxon>
        <taxon>Actinomycetota</taxon>
        <taxon>Actinomycetes</taxon>
        <taxon>Streptosporangiales</taxon>
        <taxon>Nocardiopsidaceae</taxon>
        <taxon>Nocardiopsis</taxon>
    </lineage>
</organism>
<name>A0A7Z0EM58_9ACTN</name>